<reference evidence="1" key="1">
    <citation type="journal article" date="2023" name="Science">
        <title>Genome structures resolve the early diversification of teleost fishes.</title>
        <authorList>
            <person name="Parey E."/>
            <person name="Louis A."/>
            <person name="Montfort J."/>
            <person name="Bouchez O."/>
            <person name="Roques C."/>
            <person name="Iampietro C."/>
            <person name="Lluch J."/>
            <person name="Castinel A."/>
            <person name="Donnadieu C."/>
            <person name="Desvignes T."/>
            <person name="Floi Bucao C."/>
            <person name="Jouanno E."/>
            <person name="Wen M."/>
            <person name="Mejri S."/>
            <person name="Dirks R."/>
            <person name="Jansen H."/>
            <person name="Henkel C."/>
            <person name="Chen W.J."/>
            <person name="Zahm M."/>
            <person name="Cabau C."/>
            <person name="Klopp C."/>
            <person name="Thompson A.W."/>
            <person name="Robinson-Rechavi M."/>
            <person name="Braasch I."/>
            <person name="Lecointre G."/>
            <person name="Bobe J."/>
            <person name="Postlethwait J.H."/>
            <person name="Berthelot C."/>
            <person name="Roest Crollius H."/>
            <person name="Guiguen Y."/>
        </authorList>
    </citation>
    <scope>NUCLEOTIDE SEQUENCE</scope>
    <source>
        <strain evidence="1">NC1722</strain>
    </source>
</reference>
<gene>
    <name evidence="1" type="ORF">AAFF_G00181090</name>
</gene>
<dbReference type="Proteomes" id="UP001221898">
    <property type="component" value="Unassembled WGS sequence"/>
</dbReference>
<name>A0AAD7WWQ8_9TELE</name>
<proteinExistence type="predicted"/>
<comment type="caution">
    <text evidence="1">The sequence shown here is derived from an EMBL/GenBank/DDBJ whole genome shotgun (WGS) entry which is preliminary data.</text>
</comment>
<evidence type="ECO:0000313" key="1">
    <source>
        <dbReference type="EMBL" id="KAJ8411074.1"/>
    </source>
</evidence>
<accession>A0AAD7WWQ8</accession>
<sequence length="115" mass="13425">MSVQPKWLRVSTKEKLRTAANRKRAGPKATQSLAAWWEKQTPDCKSIWDKGRNRRQVTTLPVSEEEFLKDMLSNRPRFRSRSQLKPMRYWKRMAATVPAYQGPWQPGLPTMEHGG</sequence>
<organism evidence="1 2">
    <name type="scientific">Aldrovandia affinis</name>
    <dbReference type="NCBI Taxonomy" id="143900"/>
    <lineage>
        <taxon>Eukaryota</taxon>
        <taxon>Metazoa</taxon>
        <taxon>Chordata</taxon>
        <taxon>Craniata</taxon>
        <taxon>Vertebrata</taxon>
        <taxon>Euteleostomi</taxon>
        <taxon>Actinopterygii</taxon>
        <taxon>Neopterygii</taxon>
        <taxon>Teleostei</taxon>
        <taxon>Notacanthiformes</taxon>
        <taxon>Halosauridae</taxon>
        <taxon>Aldrovandia</taxon>
    </lineage>
</organism>
<keyword evidence="2" id="KW-1185">Reference proteome</keyword>
<dbReference type="AlphaFoldDB" id="A0AAD7WWQ8"/>
<evidence type="ECO:0000313" key="2">
    <source>
        <dbReference type="Proteomes" id="UP001221898"/>
    </source>
</evidence>
<dbReference type="EMBL" id="JAINUG010000024">
    <property type="protein sequence ID" value="KAJ8411074.1"/>
    <property type="molecule type" value="Genomic_DNA"/>
</dbReference>
<protein>
    <submittedName>
        <fullName evidence="1">Uncharacterized protein</fullName>
    </submittedName>
</protein>